<dbReference type="Proteomes" id="UP001179952">
    <property type="component" value="Unassembled WGS sequence"/>
</dbReference>
<name>A0AAV9AY59_ACOGR</name>
<comment type="caution">
    <text evidence="1">The sequence shown here is derived from an EMBL/GenBank/DDBJ whole genome shotgun (WGS) entry which is preliminary data.</text>
</comment>
<organism evidence="1 2">
    <name type="scientific">Acorus gramineus</name>
    <name type="common">Dwarf sweet flag</name>
    <dbReference type="NCBI Taxonomy" id="55184"/>
    <lineage>
        <taxon>Eukaryota</taxon>
        <taxon>Viridiplantae</taxon>
        <taxon>Streptophyta</taxon>
        <taxon>Embryophyta</taxon>
        <taxon>Tracheophyta</taxon>
        <taxon>Spermatophyta</taxon>
        <taxon>Magnoliopsida</taxon>
        <taxon>Liliopsida</taxon>
        <taxon>Acoraceae</taxon>
        <taxon>Acorus</taxon>
    </lineage>
</organism>
<sequence length="70" mass="8127">MKPQTKEECWAVPSLQLQLRQIRAAKEALMLVKSLLRKPELSDIPTLKEIYYDKEARSILILGLQIFSQN</sequence>
<dbReference type="AlphaFoldDB" id="A0AAV9AY59"/>
<dbReference type="EMBL" id="JAUJYN010000006">
    <property type="protein sequence ID" value="KAK1269048.1"/>
    <property type="molecule type" value="Genomic_DNA"/>
</dbReference>
<proteinExistence type="predicted"/>
<evidence type="ECO:0000313" key="2">
    <source>
        <dbReference type="Proteomes" id="UP001179952"/>
    </source>
</evidence>
<accession>A0AAV9AY59</accession>
<protein>
    <submittedName>
        <fullName evidence="1">Uncharacterized protein</fullName>
    </submittedName>
</protein>
<gene>
    <name evidence="1" type="ORF">QJS04_geneDACA013976</name>
</gene>
<keyword evidence="2" id="KW-1185">Reference proteome</keyword>
<reference evidence="1" key="1">
    <citation type="journal article" date="2023" name="Nat. Commun.">
        <title>Diploid and tetraploid genomes of Acorus and the evolution of monocots.</title>
        <authorList>
            <person name="Ma L."/>
            <person name="Liu K.W."/>
            <person name="Li Z."/>
            <person name="Hsiao Y.Y."/>
            <person name="Qi Y."/>
            <person name="Fu T."/>
            <person name="Tang G.D."/>
            <person name="Zhang D."/>
            <person name="Sun W.H."/>
            <person name="Liu D.K."/>
            <person name="Li Y."/>
            <person name="Chen G.Z."/>
            <person name="Liu X.D."/>
            <person name="Liao X.Y."/>
            <person name="Jiang Y.T."/>
            <person name="Yu X."/>
            <person name="Hao Y."/>
            <person name="Huang J."/>
            <person name="Zhao X.W."/>
            <person name="Ke S."/>
            <person name="Chen Y.Y."/>
            <person name="Wu W.L."/>
            <person name="Hsu J.L."/>
            <person name="Lin Y.F."/>
            <person name="Huang M.D."/>
            <person name="Li C.Y."/>
            <person name="Huang L."/>
            <person name="Wang Z.W."/>
            <person name="Zhao X."/>
            <person name="Zhong W.Y."/>
            <person name="Peng D.H."/>
            <person name="Ahmad S."/>
            <person name="Lan S."/>
            <person name="Zhang J.S."/>
            <person name="Tsai W.C."/>
            <person name="Van de Peer Y."/>
            <person name="Liu Z.J."/>
        </authorList>
    </citation>
    <scope>NUCLEOTIDE SEQUENCE</scope>
    <source>
        <strain evidence="1">SCP</strain>
    </source>
</reference>
<evidence type="ECO:0000313" key="1">
    <source>
        <dbReference type="EMBL" id="KAK1269048.1"/>
    </source>
</evidence>
<reference evidence="1" key="2">
    <citation type="submission" date="2023-06" db="EMBL/GenBank/DDBJ databases">
        <authorList>
            <person name="Ma L."/>
            <person name="Liu K.-W."/>
            <person name="Li Z."/>
            <person name="Hsiao Y.-Y."/>
            <person name="Qi Y."/>
            <person name="Fu T."/>
            <person name="Tang G."/>
            <person name="Zhang D."/>
            <person name="Sun W.-H."/>
            <person name="Liu D.-K."/>
            <person name="Li Y."/>
            <person name="Chen G.-Z."/>
            <person name="Liu X.-D."/>
            <person name="Liao X.-Y."/>
            <person name="Jiang Y.-T."/>
            <person name="Yu X."/>
            <person name="Hao Y."/>
            <person name="Huang J."/>
            <person name="Zhao X.-W."/>
            <person name="Ke S."/>
            <person name="Chen Y.-Y."/>
            <person name="Wu W.-L."/>
            <person name="Hsu J.-L."/>
            <person name="Lin Y.-F."/>
            <person name="Huang M.-D."/>
            <person name="Li C.-Y."/>
            <person name="Huang L."/>
            <person name="Wang Z.-W."/>
            <person name="Zhao X."/>
            <person name="Zhong W.-Y."/>
            <person name="Peng D.-H."/>
            <person name="Ahmad S."/>
            <person name="Lan S."/>
            <person name="Zhang J.-S."/>
            <person name="Tsai W.-C."/>
            <person name="Van De Peer Y."/>
            <person name="Liu Z.-J."/>
        </authorList>
    </citation>
    <scope>NUCLEOTIDE SEQUENCE</scope>
    <source>
        <strain evidence="1">SCP</strain>
        <tissue evidence="1">Leaves</tissue>
    </source>
</reference>